<dbReference type="Proteomes" id="UP000217507">
    <property type="component" value="Chromosome"/>
</dbReference>
<evidence type="ECO:0000313" key="1">
    <source>
        <dbReference type="EMBL" id="BAY69339.1"/>
    </source>
</evidence>
<sequence length="270" mass="29530">MYINSHVGTGHSTNLQRLSQNAVTELSNIRLIATDMDGTLTQQGRFSAALLQTLENLKAAGLPILIVTGRSAGWVSGISSLMPIAGAIGENGGLFYPADSEHPLLLTPIADLTGHRQNLALVFQKLKQKFPQIQESGDNRFRITDWTFDVAGLTLAELQLIGNLCQDMGWGFTYSNVQCHIKPQGQEKAIALLQVLQKYFPDYSPTQVVTVGDSPNDESLFNQRYFPLSVGVANVLKYAHQLQHQPSYVTTTAEGEGFCELCSYILGVAE</sequence>
<dbReference type="EMBL" id="AP018216">
    <property type="protein sequence ID" value="BAY69339.1"/>
    <property type="molecule type" value="Genomic_DNA"/>
</dbReference>
<protein>
    <recommendedName>
        <fullName evidence="3">HAD family hydrolase</fullName>
    </recommendedName>
</protein>
<organism evidence="1 2">
    <name type="scientific">Trichormus variabilis NIES-23</name>
    <dbReference type="NCBI Taxonomy" id="1973479"/>
    <lineage>
        <taxon>Bacteria</taxon>
        <taxon>Bacillati</taxon>
        <taxon>Cyanobacteriota</taxon>
        <taxon>Cyanophyceae</taxon>
        <taxon>Nostocales</taxon>
        <taxon>Nostocaceae</taxon>
        <taxon>Trichormus</taxon>
    </lineage>
</organism>
<evidence type="ECO:0000313" key="2">
    <source>
        <dbReference type="Proteomes" id="UP000217507"/>
    </source>
</evidence>
<dbReference type="GO" id="GO:0005829">
    <property type="term" value="C:cytosol"/>
    <property type="evidence" value="ECO:0007669"/>
    <property type="project" value="TreeGrafter"/>
</dbReference>
<dbReference type="GO" id="GO:0016791">
    <property type="term" value="F:phosphatase activity"/>
    <property type="evidence" value="ECO:0007669"/>
    <property type="project" value="TreeGrafter"/>
</dbReference>
<dbReference type="InterPro" id="IPR023214">
    <property type="entry name" value="HAD_sf"/>
</dbReference>
<dbReference type="PANTHER" id="PTHR10000:SF8">
    <property type="entry name" value="HAD SUPERFAMILY HYDROLASE-LIKE, TYPE 3"/>
    <property type="match status" value="1"/>
</dbReference>
<evidence type="ECO:0008006" key="3">
    <source>
        <dbReference type="Google" id="ProtNLM"/>
    </source>
</evidence>
<dbReference type="InterPro" id="IPR036412">
    <property type="entry name" value="HAD-like_sf"/>
</dbReference>
<gene>
    <name evidence="1" type="ORF">NIES23_21330</name>
</gene>
<dbReference type="AlphaFoldDB" id="A0A1Z4KK39"/>
<name>A0A1Z4KK39_ANAVA</name>
<dbReference type="Gene3D" id="3.40.50.1000">
    <property type="entry name" value="HAD superfamily/HAD-like"/>
    <property type="match status" value="1"/>
</dbReference>
<accession>A0A1Z4KK39</accession>
<proteinExistence type="predicted"/>
<dbReference type="PANTHER" id="PTHR10000">
    <property type="entry name" value="PHOSPHOSERINE PHOSPHATASE"/>
    <property type="match status" value="1"/>
</dbReference>
<dbReference type="Gene3D" id="3.90.1070.10">
    <property type="match status" value="1"/>
</dbReference>
<dbReference type="GO" id="GO:0000287">
    <property type="term" value="F:magnesium ion binding"/>
    <property type="evidence" value="ECO:0007669"/>
    <property type="project" value="TreeGrafter"/>
</dbReference>
<reference evidence="1 2" key="1">
    <citation type="submission" date="2017-06" db="EMBL/GenBank/DDBJ databases">
        <title>Genome sequencing of cyanobaciteial culture collection at National Institute for Environmental Studies (NIES).</title>
        <authorList>
            <person name="Hirose Y."/>
            <person name="Shimura Y."/>
            <person name="Fujisawa T."/>
            <person name="Nakamura Y."/>
            <person name="Kawachi M."/>
        </authorList>
    </citation>
    <scope>NUCLEOTIDE SEQUENCE [LARGE SCALE GENOMIC DNA]</scope>
    <source>
        <strain evidence="1 2">NIES-23</strain>
    </source>
</reference>
<dbReference type="Pfam" id="PF08282">
    <property type="entry name" value="Hydrolase_3"/>
    <property type="match status" value="1"/>
</dbReference>
<dbReference type="SUPFAM" id="SSF56784">
    <property type="entry name" value="HAD-like"/>
    <property type="match status" value="1"/>
</dbReference>